<dbReference type="GO" id="GO:0071011">
    <property type="term" value="C:precatalytic spliceosome"/>
    <property type="evidence" value="ECO:0007669"/>
    <property type="project" value="TreeGrafter"/>
</dbReference>
<dbReference type="EMBL" id="KB870807">
    <property type="protein sequence ID" value="EOA32483.1"/>
    <property type="molecule type" value="Genomic_DNA"/>
</dbReference>
<evidence type="ECO:0000256" key="1">
    <source>
        <dbReference type="SAM" id="MobiDB-lite"/>
    </source>
</evidence>
<dbReference type="PANTHER" id="PTHR13904:SF0">
    <property type="entry name" value="U4_U6 SMALL NUCLEAR RIBONUCLEOPROTEIN PRP31"/>
    <property type="match status" value="1"/>
</dbReference>
<feature type="region of interest" description="Disordered" evidence="1">
    <location>
        <begin position="13"/>
        <end position="43"/>
    </location>
</feature>
<dbReference type="KEGG" id="crb:17893402"/>
<sequence length="370" mass="41804">MATFEDCFLADLDELSDSEPELEENDAQKEEEEEEEEEEEDETIITTFNYDDLDRVAKLQKTQRFSDIMQKVEEALDFDSEYKLLVDCKKLLVKIDKEISILDSFIRHNYRPRSPTLDWIVPHAIHYARVVKRMGYEMELDLVDLPIGMVDDAASFICGEPLPKDVQEKTLEACDRVLDLDSSKKKVLEFVEIKTRLIAPNLAAIFGCEVATKLMVSAGGLAALAKMPPTCNVQRVGQKRKRSFVGSLAGLLNETEIIQNTPPRYQDDACELLAAKLTSAARVDSTRGDSSGARGRTLRDKVLEEIGMLQGHKRVAVSSGTRFLERRVKEQPSIQSPELDDGTQSKYFSKFGTFSKVNKISADQEKVYKF</sequence>
<dbReference type="InterPro" id="IPR042239">
    <property type="entry name" value="Nop_C"/>
</dbReference>
<dbReference type="SUPFAM" id="SSF89124">
    <property type="entry name" value="Nop domain"/>
    <property type="match status" value="1"/>
</dbReference>
<dbReference type="OrthoDB" id="4771285at2759"/>
<protein>
    <recommendedName>
        <fullName evidence="2">Nop domain-containing protein</fullName>
    </recommendedName>
</protein>
<dbReference type="Proteomes" id="UP000029121">
    <property type="component" value="Unassembled WGS sequence"/>
</dbReference>
<dbReference type="PANTHER" id="PTHR13904">
    <property type="entry name" value="PRE-MRNA SPLICING FACTOR PRP31"/>
    <property type="match status" value="1"/>
</dbReference>
<evidence type="ECO:0000313" key="3">
    <source>
        <dbReference type="EMBL" id="EOA32483.1"/>
    </source>
</evidence>
<dbReference type="Gene3D" id="1.10.246.90">
    <property type="entry name" value="Nop domain"/>
    <property type="match status" value="1"/>
</dbReference>
<feature type="domain" description="Nop" evidence="2">
    <location>
        <begin position="198"/>
        <end position="311"/>
    </location>
</feature>
<dbReference type="PROSITE" id="PS51358">
    <property type="entry name" value="NOP"/>
    <property type="match status" value="1"/>
</dbReference>
<dbReference type="GO" id="GO:0000244">
    <property type="term" value="P:spliceosomal tri-snRNP complex assembly"/>
    <property type="evidence" value="ECO:0007669"/>
    <property type="project" value="InterPro"/>
</dbReference>
<organism evidence="3 4">
    <name type="scientific">Capsella rubella</name>
    <dbReference type="NCBI Taxonomy" id="81985"/>
    <lineage>
        <taxon>Eukaryota</taxon>
        <taxon>Viridiplantae</taxon>
        <taxon>Streptophyta</taxon>
        <taxon>Embryophyta</taxon>
        <taxon>Tracheophyta</taxon>
        <taxon>Spermatophyta</taxon>
        <taxon>Magnoliopsida</taxon>
        <taxon>eudicotyledons</taxon>
        <taxon>Gunneridae</taxon>
        <taxon>Pentapetalae</taxon>
        <taxon>rosids</taxon>
        <taxon>malvids</taxon>
        <taxon>Brassicales</taxon>
        <taxon>Brassicaceae</taxon>
        <taxon>Camelineae</taxon>
        <taxon>Capsella</taxon>
    </lineage>
</organism>
<dbReference type="InterPro" id="IPR002687">
    <property type="entry name" value="Nop_dom"/>
</dbReference>
<dbReference type="InterPro" id="IPR012976">
    <property type="entry name" value="NOSIC"/>
</dbReference>
<evidence type="ECO:0000313" key="4">
    <source>
        <dbReference type="Proteomes" id="UP000029121"/>
    </source>
</evidence>
<dbReference type="GO" id="GO:0005687">
    <property type="term" value="C:U4 snRNP"/>
    <property type="evidence" value="ECO:0007669"/>
    <property type="project" value="TreeGrafter"/>
</dbReference>
<proteinExistence type="predicted"/>
<dbReference type="AlphaFoldDB" id="R0I7P6"/>
<dbReference type="InterPro" id="IPR027105">
    <property type="entry name" value="Prp31"/>
</dbReference>
<accession>R0I7P6</accession>
<dbReference type="SMART" id="SM00931">
    <property type="entry name" value="NOSIC"/>
    <property type="match status" value="1"/>
</dbReference>
<dbReference type="eggNOG" id="KOG2574">
    <property type="taxonomic scope" value="Eukaryota"/>
</dbReference>
<dbReference type="Gene3D" id="1.10.287.4070">
    <property type="match status" value="1"/>
</dbReference>
<keyword evidence="4" id="KW-1185">Reference proteome</keyword>
<evidence type="ECO:0000259" key="2">
    <source>
        <dbReference type="PROSITE" id="PS51358"/>
    </source>
</evidence>
<dbReference type="STRING" id="81985.R0I7P6"/>
<dbReference type="Pfam" id="PF01798">
    <property type="entry name" value="Nop"/>
    <property type="match status" value="1"/>
</dbReference>
<dbReference type="InterPro" id="IPR036070">
    <property type="entry name" value="Nop_dom_sf"/>
</dbReference>
<reference evidence="4" key="1">
    <citation type="journal article" date="2013" name="Nat. Genet.">
        <title>The Capsella rubella genome and the genomic consequences of rapid mating system evolution.</title>
        <authorList>
            <person name="Slotte T."/>
            <person name="Hazzouri K.M."/>
            <person name="Agren J.A."/>
            <person name="Koenig D."/>
            <person name="Maumus F."/>
            <person name="Guo Y.L."/>
            <person name="Steige K."/>
            <person name="Platts A.E."/>
            <person name="Escobar J.S."/>
            <person name="Newman L.K."/>
            <person name="Wang W."/>
            <person name="Mandakova T."/>
            <person name="Vello E."/>
            <person name="Smith L.M."/>
            <person name="Henz S.R."/>
            <person name="Steffen J."/>
            <person name="Takuno S."/>
            <person name="Brandvain Y."/>
            <person name="Coop G."/>
            <person name="Andolfatto P."/>
            <person name="Hu T.T."/>
            <person name="Blanchette M."/>
            <person name="Clark R.M."/>
            <person name="Quesneville H."/>
            <person name="Nordborg M."/>
            <person name="Gaut B.S."/>
            <person name="Lysak M.A."/>
            <person name="Jenkins J."/>
            <person name="Grimwood J."/>
            <person name="Chapman J."/>
            <person name="Prochnik S."/>
            <person name="Shu S."/>
            <person name="Rokhsar D."/>
            <person name="Schmutz J."/>
            <person name="Weigel D."/>
            <person name="Wright S.I."/>
        </authorList>
    </citation>
    <scope>NUCLEOTIDE SEQUENCE [LARGE SCALE GENOMIC DNA]</scope>
    <source>
        <strain evidence="4">cv. Monte Gargano</strain>
    </source>
</reference>
<dbReference type="GO" id="GO:0046540">
    <property type="term" value="C:U4/U6 x U5 tri-snRNP complex"/>
    <property type="evidence" value="ECO:0007669"/>
    <property type="project" value="InterPro"/>
</dbReference>
<gene>
    <name evidence="3" type="ORF">CARUB_v10015763mg</name>
</gene>
<name>R0I7P6_9BRAS</name>